<keyword evidence="4 7" id="KW-0812">Transmembrane</keyword>
<dbReference type="RefSeq" id="WP_145294816.1">
    <property type="nucleotide sequence ID" value="NZ_CP036299.1"/>
</dbReference>
<evidence type="ECO:0000256" key="6">
    <source>
        <dbReference type="ARBA" id="ARBA00023136"/>
    </source>
</evidence>
<dbReference type="OrthoDB" id="284492at2"/>
<gene>
    <name evidence="8" type="ORF">Spb1_03490</name>
</gene>
<dbReference type="AlphaFoldDB" id="A0A518GIR7"/>
<comment type="similarity">
    <text evidence="2 7">Belongs to the ExbD/TolR family.</text>
</comment>
<protein>
    <submittedName>
        <fullName evidence="8">Biopolymer transport protein ExbD/TolR</fullName>
    </submittedName>
</protein>
<keyword evidence="7" id="KW-0653">Protein transport</keyword>
<evidence type="ECO:0000256" key="4">
    <source>
        <dbReference type="ARBA" id="ARBA00022692"/>
    </source>
</evidence>
<dbReference type="GO" id="GO:0005886">
    <property type="term" value="C:plasma membrane"/>
    <property type="evidence" value="ECO:0007669"/>
    <property type="project" value="UniProtKB-SubCell"/>
</dbReference>
<name>A0A518GIR7_9PLAN</name>
<evidence type="ECO:0000313" key="8">
    <source>
        <dbReference type="EMBL" id="QDV28486.1"/>
    </source>
</evidence>
<dbReference type="PANTHER" id="PTHR30558:SF3">
    <property type="entry name" value="BIOPOLYMER TRANSPORT PROTEIN EXBD-RELATED"/>
    <property type="match status" value="1"/>
</dbReference>
<accession>A0A518GIR7</accession>
<dbReference type="InterPro" id="IPR003400">
    <property type="entry name" value="ExbD"/>
</dbReference>
<dbReference type="Pfam" id="PF02472">
    <property type="entry name" value="ExbD"/>
    <property type="match status" value="1"/>
</dbReference>
<evidence type="ECO:0000256" key="5">
    <source>
        <dbReference type="ARBA" id="ARBA00022989"/>
    </source>
</evidence>
<evidence type="ECO:0000256" key="3">
    <source>
        <dbReference type="ARBA" id="ARBA00022475"/>
    </source>
</evidence>
<keyword evidence="9" id="KW-1185">Reference proteome</keyword>
<comment type="subcellular location">
    <subcellularLocation>
        <location evidence="1">Cell membrane</location>
        <topology evidence="1">Single-pass membrane protein</topology>
    </subcellularLocation>
    <subcellularLocation>
        <location evidence="7">Cell membrane</location>
        <topology evidence="7">Single-pass type II membrane protein</topology>
    </subcellularLocation>
</comment>
<evidence type="ECO:0000313" key="9">
    <source>
        <dbReference type="Proteomes" id="UP000315349"/>
    </source>
</evidence>
<keyword evidence="7" id="KW-0813">Transport</keyword>
<reference evidence="8 9" key="1">
    <citation type="submission" date="2019-02" db="EMBL/GenBank/DDBJ databases">
        <title>Deep-cultivation of Planctomycetes and their phenomic and genomic characterization uncovers novel biology.</title>
        <authorList>
            <person name="Wiegand S."/>
            <person name="Jogler M."/>
            <person name="Boedeker C."/>
            <person name="Pinto D."/>
            <person name="Vollmers J."/>
            <person name="Rivas-Marin E."/>
            <person name="Kohn T."/>
            <person name="Peeters S.H."/>
            <person name="Heuer A."/>
            <person name="Rast P."/>
            <person name="Oberbeckmann S."/>
            <person name="Bunk B."/>
            <person name="Jeske O."/>
            <person name="Meyerdierks A."/>
            <person name="Storesund J.E."/>
            <person name="Kallscheuer N."/>
            <person name="Luecker S."/>
            <person name="Lage O.M."/>
            <person name="Pohl T."/>
            <person name="Merkel B.J."/>
            <person name="Hornburger P."/>
            <person name="Mueller R.-W."/>
            <person name="Bruemmer F."/>
            <person name="Labrenz M."/>
            <person name="Spormann A.M."/>
            <person name="Op den Camp H."/>
            <person name="Overmann J."/>
            <person name="Amann R."/>
            <person name="Jetten M.S.M."/>
            <person name="Mascher T."/>
            <person name="Medema M.H."/>
            <person name="Devos D.P."/>
            <person name="Kaster A.-K."/>
            <person name="Ovreas L."/>
            <person name="Rohde M."/>
            <person name="Galperin M.Y."/>
            <person name="Jogler C."/>
        </authorList>
    </citation>
    <scope>NUCLEOTIDE SEQUENCE [LARGE SCALE GENOMIC DNA]</scope>
    <source>
        <strain evidence="8 9">Spb1</strain>
    </source>
</reference>
<keyword evidence="3" id="KW-1003">Cell membrane</keyword>
<proteinExistence type="inferred from homology"/>
<dbReference type="KEGG" id="peh:Spb1_03490"/>
<dbReference type="Proteomes" id="UP000315349">
    <property type="component" value="Chromosome"/>
</dbReference>
<dbReference type="EMBL" id="CP036299">
    <property type="protein sequence ID" value="QDV28486.1"/>
    <property type="molecule type" value="Genomic_DNA"/>
</dbReference>
<organism evidence="8 9">
    <name type="scientific">Planctopirus ephydatiae</name>
    <dbReference type="NCBI Taxonomy" id="2528019"/>
    <lineage>
        <taxon>Bacteria</taxon>
        <taxon>Pseudomonadati</taxon>
        <taxon>Planctomycetota</taxon>
        <taxon>Planctomycetia</taxon>
        <taxon>Planctomycetales</taxon>
        <taxon>Planctomycetaceae</taxon>
        <taxon>Planctopirus</taxon>
    </lineage>
</organism>
<dbReference type="PANTHER" id="PTHR30558">
    <property type="entry name" value="EXBD MEMBRANE COMPONENT OF PMF-DRIVEN MACROMOLECULE IMPORT SYSTEM"/>
    <property type="match status" value="1"/>
</dbReference>
<sequence>MAKRRSNHTSVIEPDMTPMIDIVFQLLTFFMVVINFENTKADERVKLPKDLLAKPPEVKPAEELVLNVGFDRDFAGRKLSDEPIVFYAGDKFTINNFGPLLEQEKRLAEAKGGKGTIDETTVILRADSEVPTGKVQELIRKCQEIGYTKFSLKAISEEN</sequence>
<evidence type="ECO:0000256" key="1">
    <source>
        <dbReference type="ARBA" id="ARBA00004162"/>
    </source>
</evidence>
<dbReference type="GO" id="GO:0022857">
    <property type="term" value="F:transmembrane transporter activity"/>
    <property type="evidence" value="ECO:0007669"/>
    <property type="project" value="InterPro"/>
</dbReference>
<keyword evidence="6" id="KW-0472">Membrane</keyword>
<evidence type="ECO:0000256" key="2">
    <source>
        <dbReference type="ARBA" id="ARBA00005811"/>
    </source>
</evidence>
<evidence type="ECO:0000256" key="7">
    <source>
        <dbReference type="RuleBase" id="RU003879"/>
    </source>
</evidence>
<dbReference type="GO" id="GO:0015031">
    <property type="term" value="P:protein transport"/>
    <property type="evidence" value="ECO:0007669"/>
    <property type="project" value="UniProtKB-KW"/>
</dbReference>
<dbReference type="Gene3D" id="3.30.420.270">
    <property type="match status" value="1"/>
</dbReference>
<keyword evidence="5" id="KW-1133">Transmembrane helix</keyword>